<dbReference type="Pfam" id="PF20435">
    <property type="entry name" value="ASY3-like"/>
    <property type="match status" value="2"/>
</dbReference>
<proteinExistence type="predicted"/>
<feature type="region of interest" description="Disordered" evidence="2">
    <location>
        <begin position="47"/>
        <end position="70"/>
    </location>
</feature>
<comment type="caution">
    <text evidence="4">The sequence shown here is derived from an EMBL/GenBank/DDBJ whole genome shotgun (WGS) entry which is preliminary data.</text>
</comment>
<feature type="region of interest" description="Disordered" evidence="2">
    <location>
        <begin position="623"/>
        <end position="659"/>
    </location>
</feature>
<keyword evidence="1" id="KW-0175">Coiled coil</keyword>
<evidence type="ECO:0000259" key="3">
    <source>
        <dbReference type="Pfam" id="PF20435"/>
    </source>
</evidence>
<organism evidence="4 5">
    <name type="scientific">Vanilla planifolia</name>
    <name type="common">Vanilla</name>
    <dbReference type="NCBI Taxonomy" id="51239"/>
    <lineage>
        <taxon>Eukaryota</taxon>
        <taxon>Viridiplantae</taxon>
        <taxon>Streptophyta</taxon>
        <taxon>Embryophyta</taxon>
        <taxon>Tracheophyta</taxon>
        <taxon>Spermatophyta</taxon>
        <taxon>Magnoliopsida</taxon>
        <taxon>Liliopsida</taxon>
        <taxon>Asparagales</taxon>
        <taxon>Orchidaceae</taxon>
        <taxon>Vanilloideae</taxon>
        <taxon>Vanilleae</taxon>
        <taxon>Vanilla</taxon>
    </lineage>
</organism>
<feature type="region of interest" description="Disordered" evidence="2">
    <location>
        <begin position="193"/>
        <end position="257"/>
    </location>
</feature>
<name>A0A835R6V2_VANPL</name>
<dbReference type="PANTHER" id="PTHR36027:SF1">
    <property type="entry name" value="MEIOSIS-SPECIFIC PROTEIN ASY3"/>
    <property type="match status" value="1"/>
</dbReference>
<feature type="domain" description="Meiosis-specific protein ASY3-like coiled-coil" evidence="3">
    <location>
        <begin position="158"/>
        <end position="278"/>
    </location>
</feature>
<dbReference type="Proteomes" id="UP000636800">
    <property type="component" value="Chromosome 5"/>
</dbReference>
<reference evidence="4 5" key="1">
    <citation type="journal article" date="2020" name="Nat. Food">
        <title>A phased Vanilla planifolia genome enables genetic improvement of flavour and production.</title>
        <authorList>
            <person name="Hasing T."/>
            <person name="Tang H."/>
            <person name="Brym M."/>
            <person name="Khazi F."/>
            <person name="Huang T."/>
            <person name="Chambers A.H."/>
        </authorList>
    </citation>
    <scope>NUCLEOTIDE SEQUENCE [LARGE SCALE GENOMIC DNA]</scope>
    <source>
        <tissue evidence="4">Leaf</tissue>
    </source>
</reference>
<feature type="compositionally biased region" description="Polar residues" evidence="2">
    <location>
        <begin position="1"/>
        <end position="25"/>
    </location>
</feature>
<sequence length="848" mass="94552">MMVETGSQKVGQSDVRSLGSSQRPSGRSAKVSIGITIDKSPTVVSGIRKEDTPALHHGKRCSTQEGMAKQNIQPERLEKEMVDFVKQKDSEEFLSRFRYHEASNTDSGKFNLKHVPVLNCLDLTNKMVNDLAYVPMPENDANTCRGPGFAFNTIRETNFVSKETKREKPKEVDRSTINGLKMRLWEILGGVPSQDEPSIRSVELNKNKEDAAVDHNKGSWKGRAGRPKQSSDPIETDSDSASQTTRRPTTRSMTHSRAQVRIEKKAHGALNNGKKPLSSSCLGYRCKVEKKLRGGSENKNIFSFHAEGNCITPKQNTSGRINIEKDINKRSRCTSDSKCDFEMNINRDSEENIFSFDEEGNKIIPDISASEKNKAAMELRRIPNRSSSKSSMQKNEGQRSFPSPAKVLGHNNGRVNSPSLPSPSKTPSMPSKNASNDSHHSKSNALNAGKLFSSPLVPTVTENAQGLRLDKDSISPENLNESSLSKSAVQLQQDAHSQMTWKTHILEDQHSPTFAVNEASVRSRKSNEFTGSPLPIRNLNLTLKFLSSEIVDDGKPRACCPEANTESFYDTRELHESQNLESNFMGAKVPMQSLSLSPTAGHDSDGFRVKKERKKEFGQPIKWFPTEENSPYKPHKRRMTHGFQDTKSSEGNPSSPSAINISPGDESFDLHESSVQLTEDNLARVVNQLALSLKRFKSKIILHTNKKSCEIVASVANTIKLQLEDVESKIHEETGQLRLASKSKRKRLESQFDGHHEKLKLLHEKFKEEVNQQILNCSSTLEELEAQNTELKGTADRHKATHGKLLIQVEEAMKDQLTAAEASIAAVRKDARKKLNSLKLALRSWLGE</sequence>
<evidence type="ECO:0000256" key="2">
    <source>
        <dbReference type="SAM" id="MobiDB-lite"/>
    </source>
</evidence>
<feature type="compositionally biased region" description="Basic and acidic residues" evidence="2">
    <location>
        <begin position="203"/>
        <end position="217"/>
    </location>
</feature>
<feature type="compositionally biased region" description="Low complexity" evidence="2">
    <location>
        <begin position="417"/>
        <end position="431"/>
    </location>
</feature>
<dbReference type="InterPro" id="IPR046845">
    <property type="entry name" value="ASY3-like_CC"/>
</dbReference>
<feature type="compositionally biased region" description="Polar residues" evidence="2">
    <location>
        <begin position="228"/>
        <end position="257"/>
    </location>
</feature>
<dbReference type="PANTHER" id="PTHR36027">
    <property type="entry name" value="MEIOSIS-SPECIFIC PROTEIN ASY3"/>
    <property type="match status" value="1"/>
</dbReference>
<evidence type="ECO:0000313" key="4">
    <source>
        <dbReference type="EMBL" id="KAG0480462.1"/>
    </source>
</evidence>
<feature type="region of interest" description="Disordered" evidence="2">
    <location>
        <begin position="374"/>
        <end position="450"/>
    </location>
</feature>
<dbReference type="AlphaFoldDB" id="A0A835R6V2"/>
<dbReference type="InterPro" id="IPR037731">
    <property type="entry name" value="ASY3-like"/>
</dbReference>
<feature type="coiled-coil region" evidence="1">
    <location>
        <begin position="767"/>
        <end position="801"/>
    </location>
</feature>
<dbReference type="OrthoDB" id="340681at2759"/>
<feature type="region of interest" description="Disordered" evidence="2">
    <location>
        <begin position="1"/>
        <end position="33"/>
    </location>
</feature>
<keyword evidence="5" id="KW-1185">Reference proteome</keyword>
<feature type="domain" description="Meiosis-specific protein ASY3-like coiled-coil" evidence="3">
    <location>
        <begin position="653"/>
        <end position="841"/>
    </location>
</feature>
<evidence type="ECO:0000256" key="1">
    <source>
        <dbReference type="SAM" id="Coils"/>
    </source>
</evidence>
<accession>A0A835R6V2</accession>
<evidence type="ECO:0000313" key="5">
    <source>
        <dbReference type="Proteomes" id="UP000636800"/>
    </source>
</evidence>
<protein>
    <recommendedName>
        <fullName evidence="3">Meiosis-specific protein ASY3-like coiled-coil domain-containing protein</fullName>
    </recommendedName>
</protein>
<gene>
    <name evidence="4" type="ORF">HPP92_011320</name>
</gene>
<feature type="compositionally biased region" description="Polar residues" evidence="2">
    <location>
        <begin position="61"/>
        <end position="70"/>
    </location>
</feature>
<feature type="compositionally biased region" description="Polar residues" evidence="2">
    <location>
        <begin position="384"/>
        <end position="401"/>
    </location>
</feature>
<dbReference type="GO" id="GO:0051321">
    <property type="term" value="P:meiotic cell cycle"/>
    <property type="evidence" value="ECO:0007669"/>
    <property type="project" value="InterPro"/>
</dbReference>
<dbReference type="EMBL" id="JADCNL010000005">
    <property type="protein sequence ID" value="KAG0480462.1"/>
    <property type="molecule type" value="Genomic_DNA"/>
</dbReference>